<dbReference type="AlphaFoldDB" id="A0A8H3HK91"/>
<dbReference type="Proteomes" id="UP000663843">
    <property type="component" value="Unassembled WGS sequence"/>
</dbReference>
<gene>
    <name evidence="1" type="ORF">RDB_LOCUS164805</name>
</gene>
<organism evidence="1 2">
    <name type="scientific">Rhizoctonia solani</name>
    <dbReference type="NCBI Taxonomy" id="456999"/>
    <lineage>
        <taxon>Eukaryota</taxon>
        <taxon>Fungi</taxon>
        <taxon>Dikarya</taxon>
        <taxon>Basidiomycota</taxon>
        <taxon>Agaricomycotina</taxon>
        <taxon>Agaricomycetes</taxon>
        <taxon>Cantharellales</taxon>
        <taxon>Ceratobasidiaceae</taxon>
        <taxon>Rhizoctonia</taxon>
    </lineage>
</organism>
<protein>
    <submittedName>
        <fullName evidence="1">Uncharacterized protein</fullName>
    </submittedName>
</protein>
<name>A0A8H3HK91_9AGAM</name>
<evidence type="ECO:0000313" key="2">
    <source>
        <dbReference type="Proteomes" id="UP000663843"/>
    </source>
</evidence>
<reference evidence="1" key="1">
    <citation type="submission" date="2021-01" db="EMBL/GenBank/DDBJ databases">
        <authorList>
            <person name="Kaushik A."/>
        </authorList>
    </citation>
    <scope>NUCLEOTIDE SEQUENCE</scope>
    <source>
        <strain evidence="1">AG2-2IIIB</strain>
    </source>
</reference>
<proteinExistence type="predicted"/>
<evidence type="ECO:0000313" key="1">
    <source>
        <dbReference type="EMBL" id="CAE6520545.1"/>
    </source>
</evidence>
<accession>A0A8H3HK91</accession>
<dbReference type="EMBL" id="CAJMWT010006840">
    <property type="protein sequence ID" value="CAE6520545.1"/>
    <property type="molecule type" value="Genomic_DNA"/>
</dbReference>
<comment type="caution">
    <text evidence="1">The sequence shown here is derived from an EMBL/GenBank/DDBJ whole genome shotgun (WGS) entry which is preliminary data.</text>
</comment>
<sequence length="145" mass="16892">MQEYINCIFHANRIFSHILPITMDTPGLSCAFVNVADTNNTTPYSERNHLIAPLEPIQGVWYTSSLAQDEGWFCKPMYFVDGGEDGIQHVFCWSLSIDEGSGLNYLWRVNWNFHSEPTLSFYQRFQEHGLCHLEIHGYLFFLRHV</sequence>